<feature type="domain" description="Thioester reductase (TE)" evidence="1">
    <location>
        <begin position="13"/>
        <end position="244"/>
    </location>
</feature>
<proteinExistence type="predicted"/>
<dbReference type="PANTHER" id="PTHR11011">
    <property type="entry name" value="MALE STERILITY PROTEIN 2-RELATED"/>
    <property type="match status" value="1"/>
</dbReference>
<dbReference type="SUPFAM" id="SSF51735">
    <property type="entry name" value="NAD(P)-binding Rossmann-fold domains"/>
    <property type="match status" value="1"/>
</dbReference>
<dbReference type="Gene3D" id="3.40.50.720">
    <property type="entry name" value="NAD(P)-binding Rossmann-like Domain"/>
    <property type="match status" value="1"/>
</dbReference>
<accession>A0A6J4RD63</accession>
<protein>
    <recommendedName>
        <fullName evidence="1">Thioester reductase (TE) domain-containing protein</fullName>
    </recommendedName>
</protein>
<dbReference type="InterPro" id="IPR013120">
    <property type="entry name" value="FAR_NAD-bd"/>
</dbReference>
<dbReference type="InterPro" id="IPR026055">
    <property type="entry name" value="FAR"/>
</dbReference>
<evidence type="ECO:0000259" key="1">
    <source>
        <dbReference type="Pfam" id="PF07993"/>
    </source>
</evidence>
<name>A0A6J4RD63_9ACTN</name>
<reference evidence="2" key="1">
    <citation type="submission" date="2020-02" db="EMBL/GenBank/DDBJ databases">
        <authorList>
            <person name="Meier V. D."/>
        </authorList>
    </citation>
    <scope>NUCLEOTIDE SEQUENCE</scope>
    <source>
        <strain evidence="2">AVDCRST_MAG13</strain>
    </source>
</reference>
<dbReference type="GO" id="GO:0080019">
    <property type="term" value="F:alcohol-forming very long-chain fatty acyl-CoA reductase activity"/>
    <property type="evidence" value="ECO:0007669"/>
    <property type="project" value="InterPro"/>
</dbReference>
<dbReference type="GO" id="GO:0035336">
    <property type="term" value="P:long-chain fatty-acyl-CoA metabolic process"/>
    <property type="evidence" value="ECO:0007669"/>
    <property type="project" value="TreeGrafter"/>
</dbReference>
<dbReference type="AlphaFoldDB" id="A0A6J4RD63"/>
<sequence>MLEAGADRGAMLLTGATGFVGAELLARLVPGSDRTIYALVRASDDEGAQARVDAVTSDLFGAPDPRVVGVPSDLVAPGLGLAGAWANRLAGEVATVLHCAASVSFSMPLGESRQINVEGTRRVLAFARRCTNLERVAYVSTAYVGGRHRGTFGAGDLERSQGFRNPYEQSKQEAEVLVRAAGTAMPVQVFRPSIVVGDRRTGWTSSFNVLYQPLRAFSRGMYAVLPGRMKSPVDVVPVDYVADGICALMGDPAPVLGRPETFNLVSGGEAATVGELTDMASAYFDREPPRIVDPVLWKYVMEPMLRSRAPAATRAVLEHSGVFFPYFSVETWFDDGPTRARLARHGIKASSLPTYLPKLLDFAQATRWGKKLPPRTQVLPVAA</sequence>
<dbReference type="PANTHER" id="PTHR11011:SF45">
    <property type="entry name" value="FATTY ACYL-COA REDUCTASE CG8306-RELATED"/>
    <property type="match status" value="1"/>
</dbReference>
<gene>
    <name evidence="2" type="ORF">AVDCRST_MAG13-453</name>
</gene>
<dbReference type="EMBL" id="CADCVO010000068">
    <property type="protein sequence ID" value="CAA9470749.1"/>
    <property type="molecule type" value="Genomic_DNA"/>
</dbReference>
<evidence type="ECO:0000313" key="2">
    <source>
        <dbReference type="EMBL" id="CAA9470749.1"/>
    </source>
</evidence>
<dbReference type="InterPro" id="IPR036291">
    <property type="entry name" value="NAD(P)-bd_dom_sf"/>
</dbReference>
<dbReference type="Pfam" id="PF07993">
    <property type="entry name" value="NAD_binding_4"/>
    <property type="match status" value="1"/>
</dbReference>
<organism evidence="2">
    <name type="scientific">uncultured Solirubrobacteraceae bacterium</name>
    <dbReference type="NCBI Taxonomy" id="1162706"/>
    <lineage>
        <taxon>Bacteria</taxon>
        <taxon>Bacillati</taxon>
        <taxon>Actinomycetota</taxon>
        <taxon>Thermoleophilia</taxon>
        <taxon>Solirubrobacterales</taxon>
        <taxon>Solirubrobacteraceae</taxon>
        <taxon>environmental samples</taxon>
    </lineage>
</organism>